<name>A0A1Q3E7L6_LENED</name>
<sequence length="84" mass="9216">MCITQGPGCFSMDSPGLFSHFSSCTFAKTKPRQYKELLCDYPASVDGWPCQNAPHEAHPQLYVTIAPSIGEAAKYFREGVLSLS</sequence>
<dbReference type="EMBL" id="BDGU01000134">
    <property type="protein sequence ID" value="GAW03176.1"/>
    <property type="molecule type" value="Genomic_DNA"/>
</dbReference>
<reference evidence="1 2" key="1">
    <citation type="submission" date="2016-08" db="EMBL/GenBank/DDBJ databases">
        <authorList>
            <consortium name="Lentinula edodes genome sequencing consortium"/>
            <person name="Sakamoto Y."/>
            <person name="Nakade K."/>
            <person name="Sato S."/>
            <person name="Yoshida Y."/>
            <person name="Miyazaki K."/>
            <person name="Natsume S."/>
            <person name="Konno N."/>
        </authorList>
    </citation>
    <scope>NUCLEOTIDE SEQUENCE [LARGE SCALE GENOMIC DNA]</scope>
    <source>
        <strain evidence="1 2">NBRC 111202</strain>
    </source>
</reference>
<gene>
    <name evidence="1" type="ORF">LENED_004877</name>
</gene>
<protein>
    <submittedName>
        <fullName evidence="1">Uncharacterized protein</fullName>
    </submittedName>
</protein>
<evidence type="ECO:0000313" key="2">
    <source>
        <dbReference type="Proteomes" id="UP000188533"/>
    </source>
</evidence>
<dbReference type="Proteomes" id="UP000188533">
    <property type="component" value="Unassembled WGS sequence"/>
</dbReference>
<reference evidence="1 2" key="2">
    <citation type="submission" date="2017-02" db="EMBL/GenBank/DDBJ databases">
        <title>A genome survey and senescence transcriptome analysis in Lentinula edodes.</title>
        <authorList>
            <person name="Sakamoto Y."/>
            <person name="Nakade K."/>
            <person name="Sato S."/>
            <person name="Yoshida Y."/>
            <person name="Miyazaki K."/>
            <person name="Natsume S."/>
            <person name="Konno N."/>
        </authorList>
    </citation>
    <scope>NUCLEOTIDE SEQUENCE [LARGE SCALE GENOMIC DNA]</scope>
    <source>
        <strain evidence="1 2">NBRC 111202</strain>
    </source>
</reference>
<keyword evidence="2" id="KW-1185">Reference proteome</keyword>
<proteinExistence type="predicted"/>
<dbReference type="AlphaFoldDB" id="A0A1Q3E7L6"/>
<comment type="caution">
    <text evidence="1">The sequence shown here is derived from an EMBL/GenBank/DDBJ whole genome shotgun (WGS) entry which is preliminary data.</text>
</comment>
<accession>A0A1Q3E7L6</accession>
<organism evidence="1 2">
    <name type="scientific">Lentinula edodes</name>
    <name type="common">Shiitake mushroom</name>
    <name type="synonym">Lentinus edodes</name>
    <dbReference type="NCBI Taxonomy" id="5353"/>
    <lineage>
        <taxon>Eukaryota</taxon>
        <taxon>Fungi</taxon>
        <taxon>Dikarya</taxon>
        <taxon>Basidiomycota</taxon>
        <taxon>Agaricomycotina</taxon>
        <taxon>Agaricomycetes</taxon>
        <taxon>Agaricomycetidae</taxon>
        <taxon>Agaricales</taxon>
        <taxon>Marasmiineae</taxon>
        <taxon>Omphalotaceae</taxon>
        <taxon>Lentinula</taxon>
    </lineage>
</organism>
<evidence type="ECO:0000313" key="1">
    <source>
        <dbReference type="EMBL" id="GAW03176.1"/>
    </source>
</evidence>